<keyword evidence="6" id="KW-0998">Cell outer membrane</keyword>
<dbReference type="Pfam" id="PF04575">
    <property type="entry name" value="SlipAM"/>
    <property type="match status" value="1"/>
</dbReference>
<accession>A0AAX2J3Y3</accession>
<evidence type="ECO:0000256" key="8">
    <source>
        <dbReference type="SAM" id="SignalP"/>
    </source>
</evidence>
<dbReference type="GO" id="GO:0009279">
    <property type="term" value="C:cell outer membrane"/>
    <property type="evidence" value="ECO:0007669"/>
    <property type="project" value="UniProtKB-SubCell"/>
</dbReference>
<evidence type="ECO:0000256" key="7">
    <source>
        <dbReference type="ARBA" id="ARBA00023609"/>
    </source>
</evidence>
<keyword evidence="3" id="KW-0812">Transmembrane</keyword>
<evidence type="ECO:0000256" key="5">
    <source>
        <dbReference type="ARBA" id="ARBA00023136"/>
    </source>
</evidence>
<proteinExistence type="inferred from homology"/>
<feature type="domain" description="Surface lipoprotein assembly modifier C-terminal" evidence="9">
    <location>
        <begin position="192"/>
        <end position="483"/>
    </location>
</feature>
<comment type="subcellular location">
    <subcellularLocation>
        <location evidence="1">Cell outer membrane</location>
        <topology evidence="1">Multi-pass membrane protein</topology>
    </subcellularLocation>
</comment>
<dbReference type="SUPFAM" id="SSF56935">
    <property type="entry name" value="Porins"/>
    <property type="match status" value="1"/>
</dbReference>
<protein>
    <submittedName>
        <fullName evidence="11">TPR repeat-containing protein NMB0313</fullName>
    </submittedName>
</protein>
<evidence type="ECO:0000259" key="9">
    <source>
        <dbReference type="Pfam" id="PF04575"/>
    </source>
</evidence>
<dbReference type="Pfam" id="PF24575">
    <property type="entry name" value="TPR_Slam"/>
    <property type="match status" value="1"/>
</dbReference>
<comment type="similarity">
    <text evidence="7">Belongs to the Slam family.</text>
</comment>
<evidence type="ECO:0000256" key="1">
    <source>
        <dbReference type="ARBA" id="ARBA00004571"/>
    </source>
</evidence>
<dbReference type="RefSeq" id="WP_003786100.1">
    <property type="nucleotide sequence ID" value="NZ_CP091518.1"/>
</dbReference>
<evidence type="ECO:0000313" key="12">
    <source>
        <dbReference type="Proteomes" id="UP000248598"/>
    </source>
</evidence>
<dbReference type="SUPFAM" id="SSF48452">
    <property type="entry name" value="TPR-like"/>
    <property type="match status" value="1"/>
</dbReference>
<evidence type="ECO:0000313" key="11">
    <source>
        <dbReference type="EMBL" id="SQH25131.1"/>
    </source>
</evidence>
<reference evidence="11 12" key="1">
    <citation type="submission" date="2018-06" db="EMBL/GenBank/DDBJ databases">
        <authorList>
            <consortium name="Pathogen Informatics"/>
            <person name="Doyle S."/>
        </authorList>
    </citation>
    <scope>NUCLEOTIDE SEQUENCE [LARGE SCALE GENOMIC DNA]</scope>
    <source>
        <strain evidence="11 12">NCTC10529</strain>
    </source>
</reference>
<keyword evidence="5" id="KW-0472">Membrane</keyword>
<evidence type="ECO:0000256" key="3">
    <source>
        <dbReference type="ARBA" id="ARBA00022692"/>
    </source>
</evidence>
<evidence type="ECO:0000256" key="2">
    <source>
        <dbReference type="ARBA" id="ARBA00022452"/>
    </source>
</evidence>
<organism evidence="11 12">
    <name type="scientific">Kingella kingae</name>
    <dbReference type="NCBI Taxonomy" id="504"/>
    <lineage>
        <taxon>Bacteria</taxon>
        <taxon>Pseudomonadati</taxon>
        <taxon>Pseudomonadota</taxon>
        <taxon>Betaproteobacteria</taxon>
        <taxon>Neisseriales</taxon>
        <taxon>Neisseriaceae</taxon>
        <taxon>Kingella</taxon>
    </lineage>
</organism>
<feature type="signal peptide" evidence="8">
    <location>
        <begin position="1"/>
        <end position="17"/>
    </location>
</feature>
<feature type="chain" id="PRO_5043410356" evidence="8">
    <location>
        <begin position="18"/>
        <end position="483"/>
    </location>
</feature>
<dbReference type="Gene3D" id="1.25.40.10">
    <property type="entry name" value="Tetratricopeptide repeat domain"/>
    <property type="match status" value="1"/>
</dbReference>
<dbReference type="InterPro" id="IPR007655">
    <property type="entry name" value="Slam_C"/>
</dbReference>
<dbReference type="Proteomes" id="UP000248598">
    <property type="component" value="Chromosome 1"/>
</dbReference>
<name>A0AAX2J3Y3_KINKI</name>
<evidence type="ECO:0000256" key="4">
    <source>
        <dbReference type="ARBA" id="ARBA00022729"/>
    </source>
</evidence>
<keyword evidence="2" id="KW-1134">Transmembrane beta strand</keyword>
<dbReference type="InterPro" id="IPR011990">
    <property type="entry name" value="TPR-like_helical_dom_sf"/>
</dbReference>
<evidence type="ECO:0000256" key="6">
    <source>
        <dbReference type="ARBA" id="ARBA00023237"/>
    </source>
</evidence>
<keyword evidence="4 8" id="KW-0732">Signal</keyword>
<feature type="domain" description="Surface lipoprotein assembly modifier N-terminal TPR repeats region" evidence="10">
    <location>
        <begin position="60"/>
        <end position="163"/>
    </location>
</feature>
<gene>
    <name evidence="11" type="ORF">NCTC10529_01326</name>
</gene>
<dbReference type="InterPro" id="IPR057556">
    <property type="entry name" value="TPR_Slam"/>
</dbReference>
<sequence length="483" mass="55201">MRHLAILTLLAPTYLLANTFDAPPVPIETSAPITRSTLISPTESPDAQAALPTSAPVKNITLNEQDLLRNRPLLEELIGQAIKTKDAAFLQDLLSLYQKHPERDLILQDYAQSALLYLHGKLSQAIDLQQNLVEQHPDLPYMRMNLATMQLEDKRFADAEQQFEHLAQQTEQPALRAIANAHLKSLAHMQQWQFDGQLEYDRNNNVNNASAEREIVINGARLQKSEQSLPKSAEGLRYGVSVSRFVPLAGNHALSFSGSVNGRHYWDNHEYSQHNVYISGSYIYQNKNWTFRTTPFALQSWLGGARYTQSWGASQSAAYQFLPAWRVQLSVSGRKTRYHDADLRDFDSRYVSLTPVLVYSRPTFGVHFGVTVGKNQARKESLSSKSWQVFGGVSKQFNYFGASASLSYGKERYNQAPELRVTPYPFRRDDKIIQTDVAIWNPKWHYWGLMPKLNFSRYQIVSNMPAFYSRKSQRVYLSVEKRF</sequence>
<dbReference type="GeneID" id="93262609"/>
<dbReference type="EMBL" id="LS483426">
    <property type="protein sequence ID" value="SQH25131.1"/>
    <property type="molecule type" value="Genomic_DNA"/>
</dbReference>
<dbReference type="AlphaFoldDB" id="A0AAX2J3Y3"/>
<evidence type="ECO:0000259" key="10">
    <source>
        <dbReference type="Pfam" id="PF24575"/>
    </source>
</evidence>